<evidence type="ECO:0000313" key="1">
    <source>
        <dbReference type="EMBL" id="VEL42925.1"/>
    </source>
</evidence>
<comment type="caution">
    <text evidence="1">The sequence shown here is derived from an EMBL/GenBank/DDBJ whole genome shotgun (WGS) entry which is preliminary data.</text>
</comment>
<dbReference type="EMBL" id="CAAALY010277618">
    <property type="protein sequence ID" value="VEL42925.1"/>
    <property type="molecule type" value="Genomic_DNA"/>
</dbReference>
<proteinExistence type="predicted"/>
<dbReference type="AlphaFoldDB" id="A0A448XR81"/>
<reference evidence="1" key="1">
    <citation type="submission" date="2018-11" db="EMBL/GenBank/DDBJ databases">
        <authorList>
            <consortium name="Pathogen Informatics"/>
        </authorList>
    </citation>
    <scope>NUCLEOTIDE SEQUENCE</scope>
</reference>
<keyword evidence="2" id="KW-1185">Reference proteome</keyword>
<accession>A0A448XR81</accession>
<organism evidence="1 2">
    <name type="scientific">Protopolystoma xenopodis</name>
    <dbReference type="NCBI Taxonomy" id="117903"/>
    <lineage>
        <taxon>Eukaryota</taxon>
        <taxon>Metazoa</taxon>
        <taxon>Spiralia</taxon>
        <taxon>Lophotrochozoa</taxon>
        <taxon>Platyhelminthes</taxon>
        <taxon>Monogenea</taxon>
        <taxon>Polyopisthocotylea</taxon>
        <taxon>Polystomatidea</taxon>
        <taxon>Polystomatidae</taxon>
        <taxon>Protopolystoma</taxon>
    </lineage>
</organism>
<name>A0A448XR81_9PLAT</name>
<dbReference type="Proteomes" id="UP000784294">
    <property type="component" value="Unassembled WGS sequence"/>
</dbReference>
<evidence type="ECO:0000313" key="2">
    <source>
        <dbReference type="Proteomes" id="UP000784294"/>
    </source>
</evidence>
<sequence length="94" mass="10257">MSQGNLQAVHELVPSPKGSDNHLFSLCRVLIGLASRGDACNGSGYEDGRKRTHIHIHTAPLRTANAHAYTVKHSVVKTHDRVVPLRSDRLRGLG</sequence>
<gene>
    <name evidence="1" type="ORF">PXEA_LOCUS36365</name>
</gene>
<protein>
    <submittedName>
        <fullName evidence="1">Uncharacterized protein</fullName>
    </submittedName>
</protein>